<protein>
    <submittedName>
        <fullName evidence="1">Uncharacterized protein</fullName>
    </submittedName>
</protein>
<dbReference type="Proteomes" id="UP000593858">
    <property type="component" value="Genome"/>
</dbReference>
<reference evidence="1 2" key="1">
    <citation type="submission" date="2020-10" db="EMBL/GenBank/DDBJ databases">
        <title>Characterization and genome structure of virulent phage vB_EkoM5VN to control Enterobacter kobei M4-VN isolated from plant soft rot.</title>
        <authorList>
            <person name="Thanh N.C."/>
            <person name="Fujino Y."/>
            <person name="Iiyama K."/>
            <person name="Hiromasa Y."/>
            <person name="Iwamoto T."/>
            <person name="Doi K."/>
        </authorList>
    </citation>
    <scope>NUCLEOTIDE SEQUENCE [LARGE SCALE GENOMIC DNA]</scope>
    <source>
        <strain evidence="2">vB_EkoM5VN</strain>
    </source>
</reference>
<evidence type="ECO:0000313" key="1">
    <source>
        <dbReference type="EMBL" id="BCM29300.1"/>
    </source>
</evidence>
<evidence type="ECO:0000313" key="2">
    <source>
        <dbReference type="Proteomes" id="UP000593858"/>
    </source>
</evidence>
<name>A0A7I8HNF0_9CAUD</name>
<dbReference type="EMBL" id="LC589952">
    <property type="protein sequence ID" value="BCM29300.1"/>
    <property type="molecule type" value="Genomic_DNA"/>
</dbReference>
<organism evidence="1 2">
    <name type="scientific">Enterobacter phage vB_EkoM5VN</name>
    <dbReference type="NCBI Taxonomy" id="2771379"/>
    <lineage>
        <taxon>Viruses</taxon>
        <taxon>Duplodnaviria</taxon>
        <taxon>Heunggongvirae</taxon>
        <taxon>Uroviricota</taxon>
        <taxon>Caudoviricetes</taxon>
        <taxon>Pantevenvirales</taxon>
        <taxon>Straboviridae</taxon>
        <taxon>Pseudotevenvirus</taxon>
        <taxon>Pseudotevenvirus leb</taxon>
    </lineage>
</organism>
<accession>A0A7I8HNF0</accession>
<gene>
    <name evidence="1" type="ORF">NCT2020_0430</name>
</gene>
<proteinExistence type="predicted"/>
<sequence length="317" mass="36751">MYDYTIERDRGEEWLISRARNFYVKLPKNFHTLPNDDTDRLLRILIDGNVPQRVFQEMVDHACSEWDKKYCEELTHDSIIKYQLEHDMSMSMSMGQIMEKERKSEMIFEDGGSAFKPARKTYPDWRKQYAEQLWHIDIPEALMKAISPAVDYYSGWKDEYELEVGSFKAHVIKATRILDFVEAVASCDIVEDIRIPSINVSRYSSPGNIRGDRYANLASTTDKLNFHKINEKGFDGCVLISMVVVTTQGEYKLIIDCDKAARAIPTIKQCFGEDFKVLMKARAMEKFIHSCKKNVLEKYDPALTYTKIDKDLVGDLC</sequence>